<evidence type="ECO:0000256" key="1">
    <source>
        <dbReference type="ARBA" id="ARBA00010687"/>
    </source>
</evidence>
<feature type="compositionally biased region" description="Polar residues" evidence="6">
    <location>
        <begin position="112"/>
        <end position="126"/>
    </location>
</feature>
<gene>
    <name evidence="7" type="ORF">FD34_GL000963</name>
</gene>
<evidence type="ECO:0000256" key="3">
    <source>
        <dbReference type="ARBA" id="ARBA00022801"/>
    </source>
</evidence>
<dbReference type="Pfam" id="PF19258">
    <property type="entry name" value="KxYKxGKxW_sig"/>
    <property type="match status" value="1"/>
</dbReference>
<protein>
    <recommendedName>
        <fullName evidence="5">Arabinogalactan endo-beta-1,4-galactanase</fullName>
        <ecNumber evidence="5">3.2.1.89</ecNumber>
    </recommendedName>
</protein>
<name>A0A922TGC6_9LACO</name>
<organism evidence="7 8">
    <name type="scientific">Limosilactobacillus pontis DSM 8475</name>
    <dbReference type="NCBI Taxonomy" id="1423794"/>
    <lineage>
        <taxon>Bacteria</taxon>
        <taxon>Bacillati</taxon>
        <taxon>Bacillota</taxon>
        <taxon>Bacilli</taxon>
        <taxon>Lactobacillales</taxon>
        <taxon>Lactobacillaceae</taxon>
        <taxon>Limosilactobacillus</taxon>
    </lineage>
</organism>
<dbReference type="EMBL" id="AZGO01000066">
    <property type="protein sequence ID" value="KRM35040.1"/>
    <property type="molecule type" value="Genomic_DNA"/>
</dbReference>
<dbReference type="Proteomes" id="UP000051085">
    <property type="component" value="Unassembled WGS sequence"/>
</dbReference>
<keyword evidence="3 5" id="KW-0378">Hydrolase</keyword>
<feature type="region of interest" description="Disordered" evidence="6">
    <location>
        <begin position="72"/>
        <end position="91"/>
    </location>
</feature>
<dbReference type="GO" id="GO:0015926">
    <property type="term" value="F:glucosidase activity"/>
    <property type="evidence" value="ECO:0007669"/>
    <property type="project" value="InterPro"/>
</dbReference>
<dbReference type="GO" id="GO:0031218">
    <property type="term" value="F:arabinogalactan endo-1,4-beta-galactosidase activity"/>
    <property type="evidence" value="ECO:0007669"/>
    <property type="project" value="UniProtKB-EC"/>
</dbReference>
<dbReference type="Gene3D" id="3.20.20.80">
    <property type="entry name" value="Glycosidases"/>
    <property type="match status" value="1"/>
</dbReference>
<dbReference type="EC" id="3.2.1.89" evidence="5"/>
<comment type="caution">
    <text evidence="7">The sequence shown here is derived from an EMBL/GenBank/DDBJ whole genome shotgun (WGS) entry which is preliminary data.</text>
</comment>
<evidence type="ECO:0000256" key="5">
    <source>
        <dbReference type="RuleBase" id="RU361192"/>
    </source>
</evidence>
<dbReference type="Pfam" id="PF07745">
    <property type="entry name" value="Glyco_hydro_53"/>
    <property type="match status" value="1"/>
</dbReference>
<reference evidence="7 8" key="1">
    <citation type="journal article" date="2015" name="Genome Announc.">
        <title>Expanding the biotechnology potential of lactobacilli through comparative genomics of 213 strains and associated genera.</title>
        <authorList>
            <person name="Sun Z."/>
            <person name="Harris H.M."/>
            <person name="McCann A."/>
            <person name="Guo C."/>
            <person name="Argimon S."/>
            <person name="Zhang W."/>
            <person name="Yang X."/>
            <person name="Jeffery I.B."/>
            <person name="Cooney J.C."/>
            <person name="Kagawa T.F."/>
            <person name="Liu W."/>
            <person name="Song Y."/>
            <person name="Salvetti E."/>
            <person name="Wrobel A."/>
            <person name="Rasinkangas P."/>
            <person name="Parkhill J."/>
            <person name="Rea M.C."/>
            <person name="O'Sullivan O."/>
            <person name="Ritari J."/>
            <person name="Douillard F.P."/>
            <person name="Paul Ross R."/>
            <person name="Yang R."/>
            <person name="Briner A.E."/>
            <person name="Felis G.E."/>
            <person name="de Vos W.M."/>
            <person name="Barrangou R."/>
            <person name="Klaenhammer T.R."/>
            <person name="Caufield P.W."/>
            <person name="Cui Y."/>
            <person name="Zhang H."/>
            <person name="O'Toole P.W."/>
        </authorList>
    </citation>
    <scope>NUCLEOTIDE SEQUENCE [LARGE SCALE GENOMIC DNA]</scope>
    <source>
        <strain evidence="7 8">DSM 8475</strain>
    </source>
</reference>
<feature type="region of interest" description="Disordered" evidence="6">
    <location>
        <begin position="102"/>
        <end position="135"/>
    </location>
</feature>
<sequence length="1423" mass="158320">MEIKKHFKLYKSGKQWLVAVVATVIVTAGLMMTQQVANADTVGAASETTTAITAKTGEQRDLSNGQATPQLVTTGKQDTADQQSTGVVGNSNQATVANNVKVSATDRPAKVTKNSDNTSVVKNNNVPKDDSKTVTEPATVQTGWNKDQDGQMTYYQNGQKLTGRQYMELPAIPGTNVSGAKNWYLVDNGTAQSGVQSWMGTYYYFDPTTYLRVNNEYRQSQWGDWYLFGNDGRIQTGVQQWAGTYYYFDPVTYLRVNNDYVQSQWGLWYMFGHDGRIVTKVYPWAGSYYYFDPTTYLRVDNDYRQSQWGSWYLFGNDGRVQSGVQKWAGSYYYFNPTTYLRVDDDYVTSQWGLKYMFGKNGRIVTGLYKWDKNNQLYYFDPATYLAVKNTYMQANDGNWYLFTADGTAASGVTKWAGTYYYFDPVTHLRVDNNYVQSQWGDWYMFGPDGRIVTGLKEWYGSTYYFDPTTYLKVTNKWVNGQYFGADGARYQNKLLVQGSKAYYLDANGNPVRNQTMTIDGTTYHFDANGEASAPVIVPDEKISTDNAFIQKQRSQIAASIADALSSRGNIDADWNNQNDNFAAFAMHDTAQLVSVAQKNVLDKQAGQKVIGDQGLDADANLIEENLAKNALLTGKVQNIFTMNYKLNDFSNNADYVRKVTDDYVNQLKLKNIDGDILGIGSNYDSVTQQFVVTAILFKKGPAKPVPAQAPSMVSSATVTNVYNDNTEVNNPLTVGATVDNAELNGALAGINNTILTGGPKGEVIPQNILHLYYDALKGAQEKTGLVGQKIYSNKNGDYHYVYWLETNQGTVKKDSWTVFMNNNKGVKYGDPIKVDVSATLTWGKPAAKPVSGIPTSQMTPEQINTAYATGSDTGANLEPVKIEKINNFNNSLAKGVDVGSLIALENAGVSFYNFKGQKDDLFNVLQQAGVNYIRLRVWNDPYNAKMQTYGGGANDEATLIQLAKRAQAHGMAILMDFHYSDFWADPATQLVPKAWNSEDPATMQKSVYNYTKKVLQDLKAAGADVQMVQVGNEITQGILTSQTRPDFWTNESTAKDGCAYLSAGVKATRETLPAAKVLLHLEEMNQDKYRNILTSWKNHGVDFDIFATSAYQFWLWSNDQYSVMDTINGCIDMVKNEFGKQTIISETSWPFTTENSDGTNNSTNVAGNAKLPISPQGQTEAMRRLYSSAMSNGNILGTFWWEPAWIPAKAGWNYYQYNIDASSVYGCGWATEAARGYYPDSKLYYDGKPTWGGSSWDNQALFDDQGHPLQSLKMYQGFLNGYTSPNYSVPGEGKDVTSDIQLKVMKVWNEAGNVTNPLQADTIVSATDVNGLLNATITKLLTGKKETSFSTETLNQLADSLAQNGLQGTKEYTDTQGNKYHYVFWLDGQTAADKQWQVNNANKGVKYGQIINLPVTATLTLDK</sequence>
<dbReference type="SUPFAM" id="SSF69360">
    <property type="entry name" value="Cell wall binding repeat"/>
    <property type="match status" value="2"/>
</dbReference>
<keyword evidence="2" id="KW-0732">Signal</keyword>
<keyword evidence="4 5" id="KW-0326">Glycosidase</keyword>
<dbReference type="PANTHER" id="PTHR34983">
    <property type="entry name" value="ARABINOGALACTAN ENDO-BETA-1,4-GALACTANASE A"/>
    <property type="match status" value="1"/>
</dbReference>
<dbReference type="PANTHER" id="PTHR34983:SF2">
    <property type="entry name" value="ENDO-BETA-1,4-GALACTANASE"/>
    <property type="match status" value="1"/>
</dbReference>
<dbReference type="InterPro" id="IPR022263">
    <property type="entry name" value="KxYKxGKxW"/>
</dbReference>
<dbReference type="SUPFAM" id="SSF51445">
    <property type="entry name" value="(Trans)glycosidases"/>
    <property type="match status" value="1"/>
</dbReference>
<dbReference type="InterPro" id="IPR011683">
    <property type="entry name" value="Glyco_hydro_53"/>
</dbReference>
<dbReference type="InterPro" id="IPR017853">
    <property type="entry name" value="GH"/>
</dbReference>
<evidence type="ECO:0000313" key="7">
    <source>
        <dbReference type="EMBL" id="KRM35040.1"/>
    </source>
</evidence>
<comment type="catalytic activity">
    <reaction evidence="5">
        <text>The enzyme specifically hydrolyzes (1-&gt;4)-beta-D-galactosidic linkages in type I arabinogalactans.</text>
        <dbReference type="EC" id="3.2.1.89"/>
    </reaction>
</comment>
<evidence type="ECO:0000256" key="6">
    <source>
        <dbReference type="SAM" id="MobiDB-lite"/>
    </source>
</evidence>
<proteinExistence type="inferred from homology"/>
<dbReference type="GeneID" id="87979193"/>
<comment type="similarity">
    <text evidence="1 5">Belongs to the glycosyl hydrolase 53 family.</text>
</comment>
<accession>A0A922TGC6</accession>
<dbReference type="Gene3D" id="2.10.270.10">
    <property type="entry name" value="Cholin Binding"/>
    <property type="match status" value="6"/>
</dbReference>
<evidence type="ECO:0000313" key="8">
    <source>
        <dbReference type="Proteomes" id="UP000051085"/>
    </source>
</evidence>
<dbReference type="RefSeq" id="WP_057808347.1">
    <property type="nucleotide sequence ID" value="NZ_AZGO01000066.1"/>
</dbReference>
<evidence type="ECO:0000256" key="4">
    <source>
        <dbReference type="ARBA" id="ARBA00023295"/>
    </source>
</evidence>
<evidence type="ECO:0000256" key="2">
    <source>
        <dbReference type="ARBA" id="ARBA00022729"/>
    </source>
</evidence>
<dbReference type="GO" id="GO:0045490">
    <property type="term" value="P:pectin catabolic process"/>
    <property type="evidence" value="ECO:0007669"/>
    <property type="project" value="TreeGrafter"/>
</dbReference>
<dbReference type="NCBIfam" id="TIGR03715">
    <property type="entry name" value="KxYKxGKxW"/>
    <property type="match status" value="1"/>
</dbReference>